<organism evidence="3 4">
    <name type="scientific">Knipowitschia caucasica</name>
    <name type="common">Caucasian dwarf goby</name>
    <name type="synonym">Pomatoschistus caucasicus</name>
    <dbReference type="NCBI Taxonomy" id="637954"/>
    <lineage>
        <taxon>Eukaryota</taxon>
        <taxon>Metazoa</taxon>
        <taxon>Chordata</taxon>
        <taxon>Craniata</taxon>
        <taxon>Vertebrata</taxon>
        <taxon>Euteleostomi</taxon>
        <taxon>Actinopterygii</taxon>
        <taxon>Neopterygii</taxon>
        <taxon>Teleostei</taxon>
        <taxon>Neoteleostei</taxon>
        <taxon>Acanthomorphata</taxon>
        <taxon>Gobiaria</taxon>
        <taxon>Gobiiformes</taxon>
        <taxon>Gobioidei</taxon>
        <taxon>Gobiidae</taxon>
        <taxon>Gobiinae</taxon>
        <taxon>Knipowitschia</taxon>
    </lineage>
</organism>
<evidence type="ECO:0000313" key="3">
    <source>
        <dbReference type="EMBL" id="CAL1597196.1"/>
    </source>
</evidence>
<proteinExistence type="predicted"/>
<evidence type="ECO:0000256" key="1">
    <source>
        <dbReference type="SAM" id="Coils"/>
    </source>
</evidence>
<dbReference type="EMBL" id="OZ035843">
    <property type="protein sequence ID" value="CAL1597196.1"/>
    <property type="molecule type" value="Genomic_DNA"/>
</dbReference>
<dbReference type="Proteomes" id="UP001497482">
    <property type="component" value="Chromosome 21"/>
</dbReference>
<feature type="region of interest" description="Disordered" evidence="2">
    <location>
        <begin position="471"/>
        <end position="505"/>
    </location>
</feature>
<protein>
    <submittedName>
        <fullName evidence="3">Uncharacterized protein</fullName>
    </submittedName>
</protein>
<evidence type="ECO:0000313" key="4">
    <source>
        <dbReference type="Proteomes" id="UP001497482"/>
    </source>
</evidence>
<feature type="compositionally biased region" description="Basic residues" evidence="2">
    <location>
        <begin position="1"/>
        <end position="10"/>
    </location>
</feature>
<feature type="compositionally biased region" description="Basic and acidic residues" evidence="2">
    <location>
        <begin position="471"/>
        <end position="501"/>
    </location>
</feature>
<reference evidence="3 4" key="1">
    <citation type="submission" date="2024-04" db="EMBL/GenBank/DDBJ databases">
        <authorList>
            <person name="Waldvogel A.-M."/>
            <person name="Schoenle A."/>
        </authorList>
    </citation>
    <scope>NUCLEOTIDE SEQUENCE [LARGE SCALE GENOMIC DNA]</scope>
</reference>
<keyword evidence="1" id="KW-0175">Coiled coil</keyword>
<gene>
    <name evidence="3" type="ORF">KC01_LOCUS25740</name>
</gene>
<feature type="coiled-coil region" evidence="1">
    <location>
        <begin position="198"/>
        <end position="348"/>
    </location>
</feature>
<keyword evidence="4" id="KW-1185">Reference proteome</keyword>
<sequence>MNRKERRKLYRAVEREQERSLTNMEDAGEEVQAEAGPSTSNMEDTGVEVQAEAGPSTSNMEDAGVEVQAEAGPSTPNTESQQDQPEVQEESTEQDPANLSREDLLKERDLLKLRARMEYEDKYRAHFYIATLTSEHEEKMKEKDAIIQRLRKEKSNVYSGLQEKARQSVRDEIEHQTTANSFLRGQVENIKTQNQVNVQPLLEQIAILKQDLKKEQEEKESLKSSLETSEAATAAVLEISAEQLDKQKNELDSEVSSLKKALDNEKKKVEALERERQQLTTEVSGLKRALRDYQNVEQEKVGLQSTVKDLRSNLSQEKRVTETLRSKVNELSHKTQEQEETSRALNQKLETVTNVFRAAIQRCQTAMNSAVAQKDNLATIVDNTNKEMEALKLKHSEEVSSEQEQRRLLQEKIQELSEALSASDQNNTDLEKQRLELQEALREKEQDLKEALREKEQDLKEALREKEQDLKEALREKEEEKQEALREKEELQNVLREKEQQETSTNLKRRRRRWFCCGF</sequence>
<feature type="compositionally biased region" description="Polar residues" evidence="2">
    <location>
        <begin position="74"/>
        <end position="85"/>
    </location>
</feature>
<name>A0AAV2L4P8_KNICA</name>
<accession>A0AAV2L4P8</accession>
<feature type="region of interest" description="Disordered" evidence="2">
    <location>
        <begin position="1"/>
        <end position="103"/>
    </location>
</feature>
<evidence type="ECO:0000256" key="2">
    <source>
        <dbReference type="SAM" id="MobiDB-lite"/>
    </source>
</evidence>
<dbReference type="AlphaFoldDB" id="A0AAV2L4P8"/>